<reference evidence="2 3" key="1">
    <citation type="journal article" date="2019" name="Int. J. Syst. Evol. Microbiol.">
        <title>The Global Catalogue of Microorganisms (GCM) 10K type strain sequencing project: providing services to taxonomists for standard genome sequencing and annotation.</title>
        <authorList>
            <consortium name="The Broad Institute Genomics Platform"/>
            <consortium name="The Broad Institute Genome Sequencing Center for Infectious Disease"/>
            <person name="Wu L."/>
            <person name="Ma J."/>
        </authorList>
    </citation>
    <scope>NUCLEOTIDE SEQUENCE [LARGE SCALE GENOMIC DNA]</scope>
    <source>
        <strain evidence="2 3">CGMCC 1.10593</strain>
    </source>
</reference>
<feature type="transmembrane region" description="Helical" evidence="1">
    <location>
        <begin position="69"/>
        <end position="89"/>
    </location>
</feature>
<evidence type="ECO:0000313" key="3">
    <source>
        <dbReference type="Proteomes" id="UP001597052"/>
    </source>
</evidence>
<dbReference type="RefSeq" id="WP_256395528.1">
    <property type="nucleotide sequence ID" value="NZ_JANHDJ010000002.1"/>
</dbReference>
<proteinExistence type="predicted"/>
<gene>
    <name evidence="2" type="ORF">ACFSBW_09465</name>
</gene>
<keyword evidence="1" id="KW-0812">Transmembrane</keyword>
<dbReference type="Proteomes" id="UP001597052">
    <property type="component" value="Unassembled WGS sequence"/>
</dbReference>
<keyword evidence="3" id="KW-1185">Reference proteome</keyword>
<name>A0ABD6D7J5_9EURY</name>
<protein>
    <submittedName>
        <fullName evidence="2">DUF3106 domain-containing protein</fullName>
    </submittedName>
</protein>
<sequence>MSDRPQPETTVPADETPVVCPYCGFELTDDKQRRLHLGLEHYAELTDEEREAFKETYTQEETELNRFRIVALGGLVALYFGFLVVYAVLAV</sequence>
<keyword evidence="1" id="KW-0472">Membrane</keyword>
<organism evidence="2 3">
    <name type="scientific">Halohasta litorea</name>
    <dbReference type="NCBI Taxonomy" id="869891"/>
    <lineage>
        <taxon>Archaea</taxon>
        <taxon>Methanobacteriati</taxon>
        <taxon>Methanobacteriota</taxon>
        <taxon>Stenosarchaea group</taxon>
        <taxon>Halobacteria</taxon>
        <taxon>Halobacteriales</taxon>
        <taxon>Haloferacaceae</taxon>
        <taxon>Halohasta</taxon>
    </lineage>
</organism>
<accession>A0ABD6D7J5</accession>
<dbReference type="EMBL" id="JBHUDM010000002">
    <property type="protein sequence ID" value="MFD1642097.1"/>
    <property type="molecule type" value="Genomic_DNA"/>
</dbReference>
<evidence type="ECO:0000313" key="2">
    <source>
        <dbReference type="EMBL" id="MFD1642097.1"/>
    </source>
</evidence>
<evidence type="ECO:0000256" key="1">
    <source>
        <dbReference type="SAM" id="Phobius"/>
    </source>
</evidence>
<comment type="caution">
    <text evidence="2">The sequence shown here is derived from an EMBL/GenBank/DDBJ whole genome shotgun (WGS) entry which is preliminary data.</text>
</comment>
<dbReference type="AlphaFoldDB" id="A0ABD6D7J5"/>
<keyword evidence="1" id="KW-1133">Transmembrane helix</keyword>